<name>A0A246DNS8_9HYPH</name>
<organism evidence="1 2">
    <name type="scientific">Rhizobium esperanzae</name>
    <dbReference type="NCBI Taxonomy" id="1967781"/>
    <lineage>
        <taxon>Bacteria</taxon>
        <taxon>Pseudomonadati</taxon>
        <taxon>Pseudomonadota</taxon>
        <taxon>Alphaproteobacteria</taxon>
        <taxon>Hyphomicrobiales</taxon>
        <taxon>Rhizobiaceae</taxon>
        <taxon>Rhizobium/Agrobacterium group</taxon>
        <taxon>Rhizobium</taxon>
    </lineage>
</organism>
<proteinExistence type="predicted"/>
<evidence type="ECO:0000313" key="2">
    <source>
        <dbReference type="Proteomes" id="UP000197269"/>
    </source>
</evidence>
<dbReference type="EMBL" id="MXPU01000032">
    <property type="protein sequence ID" value="OWO90007.1"/>
    <property type="molecule type" value="Genomic_DNA"/>
</dbReference>
<reference evidence="1 2" key="1">
    <citation type="submission" date="2017-03" db="EMBL/GenBank/DDBJ databases">
        <title>Genome of strain Rhizobium sp. CNPSo 668.</title>
        <authorList>
            <person name="Ribeiro R."/>
        </authorList>
    </citation>
    <scope>NUCLEOTIDE SEQUENCE [LARGE SCALE GENOMIC DNA]</scope>
    <source>
        <strain evidence="1 2">CNPSo 668</strain>
    </source>
</reference>
<dbReference type="RefSeq" id="WP_088397113.1">
    <property type="nucleotide sequence ID" value="NZ_MXPU01000032.1"/>
</dbReference>
<gene>
    <name evidence="1" type="ORF">B5E41_29205</name>
</gene>
<dbReference type="AlphaFoldDB" id="A0A246DNS8"/>
<protein>
    <submittedName>
        <fullName evidence="1">Uncharacterized protein</fullName>
    </submittedName>
</protein>
<accession>A0A246DNS8</accession>
<comment type="caution">
    <text evidence="1">The sequence shown here is derived from an EMBL/GenBank/DDBJ whole genome shotgun (WGS) entry which is preliminary data.</text>
</comment>
<dbReference type="Proteomes" id="UP000197269">
    <property type="component" value="Unassembled WGS sequence"/>
</dbReference>
<evidence type="ECO:0000313" key="1">
    <source>
        <dbReference type="EMBL" id="OWO90007.1"/>
    </source>
</evidence>
<sequence>MDQQQGNPIIQEALTNIREMRTLAGELEVLGYRTFSTPGLDVVPGDCVRQLREALDALDLTQKKIKAAGRALYVINTPKLAMTADAA</sequence>